<dbReference type="InterPro" id="IPR039425">
    <property type="entry name" value="RNA_pol_sigma-70-like"/>
</dbReference>
<keyword evidence="2" id="KW-0805">Transcription regulation</keyword>
<dbReference type="PANTHER" id="PTHR43133:SF50">
    <property type="entry name" value="ECF RNA POLYMERASE SIGMA FACTOR SIGM"/>
    <property type="match status" value="1"/>
</dbReference>
<dbReference type="GO" id="GO:0003677">
    <property type="term" value="F:DNA binding"/>
    <property type="evidence" value="ECO:0007669"/>
    <property type="project" value="UniProtKB-KW"/>
</dbReference>
<comment type="similarity">
    <text evidence="1">Belongs to the sigma-70 factor family. ECF subfamily.</text>
</comment>
<dbReference type="NCBIfam" id="TIGR02937">
    <property type="entry name" value="sigma70-ECF"/>
    <property type="match status" value="1"/>
</dbReference>
<dbReference type="SUPFAM" id="SSF88946">
    <property type="entry name" value="Sigma2 domain of RNA polymerase sigma factors"/>
    <property type="match status" value="1"/>
</dbReference>
<feature type="domain" description="RNA polymerase sigma factor 70 region 4 type 2" evidence="7">
    <location>
        <begin position="100"/>
        <end position="150"/>
    </location>
</feature>
<dbReference type="Pfam" id="PF08281">
    <property type="entry name" value="Sigma70_r4_2"/>
    <property type="match status" value="1"/>
</dbReference>
<dbReference type="PANTHER" id="PTHR43133">
    <property type="entry name" value="RNA POLYMERASE ECF-TYPE SIGMA FACTO"/>
    <property type="match status" value="1"/>
</dbReference>
<dbReference type="Pfam" id="PF04542">
    <property type="entry name" value="Sigma70_r2"/>
    <property type="match status" value="1"/>
</dbReference>
<keyword evidence="4" id="KW-0238">DNA-binding</keyword>
<dbReference type="SUPFAM" id="SSF88659">
    <property type="entry name" value="Sigma3 and sigma4 domains of RNA polymerase sigma factors"/>
    <property type="match status" value="1"/>
</dbReference>
<protein>
    <submittedName>
        <fullName evidence="8">RNA polymerase sigma-70 factor (Sigma-E family)</fullName>
    </submittedName>
</protein>
<comment type="caution">
    <text evidence="8">The sequence shown here is derived from an EMBL/GenBank/DDBJ whole genome shotgun (WGS) entry which is preliminary data.</text>
</comment>
<dbReference type="Proteomes" id="UP000239485">
    <property type="component" value="Unassembled WGS sequence"/>
</dbReference>
<keyword evidence="5" id="KW-0804">Transcription</keyword>
<evidence type="ECO:0000256" key="1">
    <source>
        <dbReference type="ARBA" id="ARBA00010641"/>
    </source>
</evidence>
<evidence type="ECO:0000256" key="3">
    <source>
        <dbReference type="ARBA" id="ARBA00023082"/>
    </source>
</evidence>
<dbReference type="CDD" id="cd06171">
    <property type="entry name" value="Sigma70_r4"/>
    <property type="match status" value="1"/>
</dbReference>
<dbReference type="InterPro" id="IPR036388">
    <property type="entry name" value="WH-like_DNA-bd_sf"/>
</dbReference>
<feature type="domain" description="RNA polymerase sigma-70 region 2" evidence="6">
    <location>
        <begin position="15"/>
        <end position="69"/>
    </location>
</feature>
<keyword evidence="9" id="KW-1185">Reference proteome</keyword>
<dbReference type="RefSeq" id="WP_211290757.1">
    <property type="nucleotide sequence ID" value="NZ_PTJD01000001.1"/>
</dbReference>
<dbReference type="GO" id="GO:0006352">
    <property type="term" value="P:DNA-templated transcription initiation"/>
    <property type="evidence" value="ECO:0007669"/>
    <property type="project" value="InterPro"/>
</dbReference>
<evidence type="ECO:0000259" key="6">
    <source>
        <dbReference type="Pfam" id="PF04542"/>
    </source>
</evidence>
<evidence type="ECO:0000256" key="4">
    <source>
        <dbReference type="ARBA" id="ARBA00023125"/>
    </source>
</evidence>
<dbReference type="GO" id="GO:0016987">
    <property type="term" value="F:sigma factor activity"/>
    <property type="evidence" value="ECO:0007669"/>
    <property type="project" value="UniProtKB-KW"/>
</dbReference>
<dbReference type="EMBL" id="PTJD01000001">
    <property type="protein sequence ID" value="PPK98591.1"/>
    <property type="molecule type" value="Genomic_DNA"/>
</dbReference>
<dbReference type="InterPro" id="IPR013325">
    <property type="entry name" value="RNA_pol_sigma_r2"/>
</dbReference>
<dbReference type="Gene3D" id="1.10.10.10">
    <property type="entry name" value="Winged helix-like DNA-binding domain superfamily/Winged helix DNA-binding domain"/>
    <property type="match status" value="1"/>
</dbReference>
<dbReference type="InterPro" id="IPR014325">
    <property type="entry name" value="RNA_pol_sigma-E_actinobac"/>
</dbReference>
<dbReference type="NCBIfam" id="TIGR02983">
    <property type="entry name" value="SigE-fam_strep"/>
    <property type="match status" value="1"/>
</dbReference>
<dbReference type="InterPro" id="IPR013249">
    <property type="entry name" value="RNA_pol_sigma70_r4_t2"/>
</dbReference>
<name>A0A2S6IWQ7_9ACTN</name>
<evidence type="ECO:0000256" key="5">
    <source>
        <dbReference type="ARBA" id="ARBA00023163"/>
    </source>
</evidence>
<proteinExistence type="inferred from homology"/>
<sequence length="165" mass="19102">MEDSFEQFVRGSTTQLLRTALLLTGERGAAEDLVQDVLERTYRHWRRVEDPHAYARVVMARRITDRWRIGSRRVREVQLQQWHDEPVSDGTQARAQRAGVEALLRQLPPRQRAVVVLRYFEDWSEARIAEELGCSAGTVKSNCSRGLSRLRQLMSVEDKAREAAR</sequence>
<evidence type="ECO:0000313" key="8">
    <source>
        <dbReference type="EMBL" id="PPK98591.1"/>
    </source>
</evidence>
<evidence type="ECO:0000259" key="7">
    <source>
        <dbReference type="Pfam" id="PF08281"/>
    </source>
</evidence>
<organism evidence="8 9">
    <name type="scientific">Kineococcus xinjiangensis</name>
    <dbReference type="NCBI Taxonomy" id="512762"/>
    <lineage>
        <taxon>Bacteria</taxon>
        <taxon>Bacillati</taxon>
        <taxon>Actinomycetota</taxon>
        <taxon>Actinomycetes</taxon>
        <taxon>Kineosporiales</taxon>
        <taxon>Kineosporiaceae</taxon>
        <taxon>Kineococcus</taxon>
    </lineage>
</organism>
<accession>A0A2S6IWQ7</accession>
<evidence type="ECO:0000313" key="9">
    <source>
        <dbReference type="Proteomes" id="UP000239485"/>
    </source>
</evidence>
<keyword evidence="3" id="KW-0731">Sigma factor</keyword>
<evidence type="ECO:0000256" key="2">
    <source>
        <dbReference type="ARBA" id="ARBA00023015"/>
    </source>
</evidence>
<dbReference type="InterPro" id="IPR014284">
    <property type="entry name" value="RNA_pol_sigma-70_dom"/>
</dbReference>
<dbReference type="InterPro" id="IPR007627">
    <property type="entry name" value="RNA_pol_sigma70_r2"/>
</dbReference>
<dbReference type="InterPro" id="IPR013324">
    <property type="entry name" value="RNA_pol_sigma_r3/r4-like"/>
</dbReference>
<reference evidence="8 9" key="1">
    <citation type="submission" date="2018-02" db="EMBL/GenBank/DDBJ databases">
        <title>Genomic Encyclopedia of Archaeal and Bacterial Type Strains, Phase II (KMG-II): from individual species to whole genera.</title>
        <authorList>
            <person name="Goeker M."/>
        </authorList>
    </citation>
    <scope>NUCLEOTIDE SEQUENCE [LARGE SCALE GENOMIC DNA]</scope>
    <source>
        <strain evidence="8 9">DSM 22857</strain>
    </source>
</reference>
<dbReference type="AlphaFoldDB" id="A0A2S6IWQ7"/>
<dbReference type="Gene3D" id="1.10.1740.10">
    <property type="match status" value="1"/>
</dbReference>
<gene>
    <name evidence="8" type="ORF">CLV92_101290</name>
</gene>